<organism evidence="1 2">
    <name type="scientific">[Clostridium] methylpentosum DSM 5476</name>
    <dbReference type="NCBI Taxonomy" id="537013"/>
    <lineage>
        <taxon>Bacteria</taxon>
        <taxon>Bacillati</taxon>
        <taxon>Bacillota</taxon>
        <taxon>Clostridia</taxon>
        <taxon>Eubacteriales</taxon>
        <taxon>Oscillospiraceae</taxon>
        <taxon>Oscillospiraceae incertae sedis</taxon>
    </lineage>
</organism>
<proteinExistence type="predicted"/>
<dbReference type="STRING" id="537013.CLOSTMETH_00412"/>
<reference evidence="1 2" key="1">
    <citation type="submission" date="2009-01" db="EMBL/GenBank/DDBJ databases">
        <authorList>
            <person name="Fulton L."/>
            <person name="Clifton S."/>
            <person name="Fulton B."/>
            <person name="Xu J."/>
            <person name="Minx P."/>
            <person name="Pepin K.H."/>
            <person name="Johnson M."/>
            <person name="Bhonagiri V."/>
            <person name="Nash W.E."/>
            <person name="Mardis E.R."/>
            <person name="Wilson R.K."/>
        </authorList>
    </citation>
    <scope>NUCLEOTIDE SEQUENCE [LARGE SCALE GENOMIC DNA]</scope>
    <source>
        <strain evidence="1 2">DSM 5476</strain>
    </source>
</reference>
<dbReference type="EMBL" id="ACEC01000019">
    <property type="protein sequence ID" value="EEG31944.1"/>
    <property type="molecule type" value="Genomic_DNA"/>
</dbReference>
<accession>C0E9B4</accession>
<dbReference type="HOGENOM" id="CLU_1774156_0_0_9"/>
<reference evidence="1 2" key="2">
    <citation type="submission" date="2009-02" db="EMBL/GenBank/DDBJ databases">
        <title>Draft genome sequence of Clostridium methylpentosum (DSM 5476).</title>
        <authorList>
            <person name="Sudarsanam P."/>
            <person name="Ley R."/>
            <person name="Guruge J."/>
            <person name="Turnbaugh P.J."/>
            <person name="Mahowald M."/>
            <person name="Liep D."/>
            <person name="Gordon J."/>
        </authorList>
    </citation>
    <scope>NUCLEOTIDE SEQUENCE [LARGE SCALE GENOMIC DNA]</scope>
    <source>
        <strain evidence="1 2">DSM 5476</strain>
    </source>
</reference>
<dbReference type="Proteomes" id="UP000003340">
    <property type="component" value="Unassembled WGS sequence"/>
</dbReference>
<keyword evidence="2" id="KW-1185">Reference proteome</keyword>
<comment type="caution">
    <text evidence="1">The sequence shown here is derived from an EMBL/GenBank/DDBJ whole genome shotgun (WGS) entry which is preliminary data.</text>
</comment>
<evidence type="ECO:0000313" key="2">
    <source>
        <dbReference type="Proteomes" id="UP000003340"/>
    </source>
</evidence>
<protein>
    <submittedName>
        <fullName evidence="1">Uncharacterized protein</fullName>
    </submittedName>
</protein>
<dbReference type="AlphaFoldDB" id="C0E9B4"/>
<name>C0E9B4_9FIRM</name>
<gene>
    <name evidence="1" type="ORF">CLOSTMETH_00412</name>
</gene>
<sequence length="146" mass="17118">MICEKYPELSETGNFGAEDIVWKPSRRMRRRWRGTTISTGREQGRRTTDDEEFLNPFIGNKWQNFRGWQIVFARRDAQAKNIGLCPHIKNLRLYWGFLIRQSVDTARQIPPRHPSTANDTGYFLKILRDTIQLGLFARCLKAYPTA</sequence>
<evidence type="ECO:0000313" key="1">
    <source>
        <dbReference type="EMBL" id="EEG31944.1"/>
    </source>
</evidence>